<proteinExistence type="inferred from homology"/>
<dbReference type="PANTHER" id="PTHR31344:SF0">
    <property type="entry name" value="NUCLEAR PORE COMPLEX PROTEIN NUP205"/>
    <property type="match status" value="1"/>
</dbReference>
<name>S8E4V0_9LAMI</name>
<organism evidence="5 6">
    <name type="scientific">Genlisea aurea</name>
    <dbReference type="NCBI Taxonomy" id="192259"/>
    <lineage>
        <taxon>Eukaryota</taxon>
        <taxon>Viridiplantae</taxon>
        <taxon>Streptophyta</taxon>
        <taxon>Embryophyta</taxon>
        <taxon>Tracheophyta</taxon>
        <taxon>Spermatophyta</taxon>
        <taxon>Magnoliopsida</taxon>
        <taxon>eudicotyledons</taxon>
        <taxon>Gunneridae</taxon>
        <taxon>Pentapetalae</taxon>
        <taxon>asterids</taxon>
        <taxon>lamiids</taxon>
        <taxon>Lamiales</taxon>
        <taxon>Lentibulariaceae</taxon>
        <taxon>Genlisea</taxon>
    </lineage>
</organism>
<dbReference type="Proteomes" id="UP000015453">
    <property type="component" value="Unassembled WGS sequence"/>
</dbReference>
<dbReference type="PANTHER" id="PTHR31344">
    <property type="entry name" value="NUCLEAR PORE COMPLEX PROTEIN NUP205"/>
    <property type="match status" value="1"/>
</dbReference>
<keyword evidence="3" id="KW-0813">Transport</keyword>
<evidence type="ECO:0000313" key="5">
    <source>
        <dbReference type="EMBL" id="EPS70813.1"/>
    </source>
</evidence>
<comment type="similarity">
    <text evidence="2">Belongs to the NUP186/NUP192/NUP205 family.</text>
</comment>
<reference evidence="5 6" key="1">
    <citation type="journal article" date="2013" name="BMC Genomics">
        <title>The miniature genome of a carnivorous plant Genlisea aurea contains a low number of genes and short non-coding sequences.</title>
        <authorList>
            <person name="Leushkin E.V."/>
            <person name="Sutormin R.A."/>
            <person name="Nabieva E.R."/>
            <person name="Penin A.A."/>
            <person name="Kondrashov A.S."/>
            <person name="Logacheva M.D."/>
        </authorList>
    </citation>
    <scope>NUCLEOTIDE SEQUENCE [LARGE SCALE GENOMIC DNA]</scope>
</reference>
<feature type="non-terminal residue" evidence="5">
    <location>
        <position position="1"/>
    </location>
</feature>
<keyword evidence="4" id="KW-0539">Nucleus</keyword>
<dbReference type="OrthoDB" id="2019644at2759"/>
<evidence type="ECO:0000313" key="6">
    <source>
        <dbReference type="Proteomes" id="UP000015453"/>
    </source>
</evidence>
<evidence type="ECO:0000256" key="4">
    <source>
        <dbReference type="ARBA" id="ARBA00023242"/>
    </source>
</evidence>
<sequence length="151" mass="16907">WGLLGREPLEVFRLAAGIWYTERRDLLTAIYTLLRAAVLDQGIEADILSDVQSYVEDIINSGFRQRLIVLIKELRREDPTGLGGPSSESCILVSRGALVERKAVISRERLILGHCLVLSNLIERASPKDVKDLFLALKKRALEITALPLFP</sequence>
<accession>S8E4V0</accession>
<dbReference type="GO" id="GO:0005643">
    <property type="term" value="C:nuclear pore"/>
    <property type="evidence" value="ECO:0007669"/>
    <property type="project" value="InterPro"/>
</dbReference>
<comment type="caution">
    <text evidence="5">The sequence shown here is derived from an EMBL/GenBank/DDBJ whole genome shotgun (WGS) entry which is preliminary data.</text>
</comment>
<protein>
    <submittedName>
        <fullName evidence="5">Uncharacterized protein</fullName>
    </submittedName>
</protein>
<dbReference type="AlphaFoldDB" id="S8E4V0"/>
<keyword evidence="6" id="KW-1185">Reference proteome</keyword>
<evidence type="ECO:0000256" key="3">
    <source>
        <dbReference type="ARBA" id="ARBA00022448"/>
    </source>
</evidence>
<dbReference type="InterPro" id="IPR021827">
    <property type="entry name" value="Nup186/Nup192/Nup205"/>
</dbReference>
<gene>
    <name evidence="5" type="ORF">M569_03947</name>
</gene>
<dbReference type="EMBL" id="AUSU01001529">
    <property type="protein sequence ID" value="EPS70813.1"/>
    <property type="molecule type" value="Genomic_DNA"/>
</dbReference>
<comment type="subcellular location">
    <subcellularLocation>
        <location evidence="1">Nucleus</location>
    </subcellularLocation>
</comment>
<evidence type="ECO:0000256" key="1">
    <source>
        <dbReference type="ARBA" id="ARBA00004123"/>
    </source>
</evidence>
<evidence type="ECO:0000256" key="2">
    <source>
        <dbReference type="ARBA" id="ARBA00005892"/>
    </source>
</evidence>